<reference evidence="1" key="1">
    <citation type="submission" date="2023-10" db="EMBL/GenBank/DDBJ databases">
        <title>Genome assembly of Pristionchus species.</title>
        <authorList>
            <person name="Yoshida K."/>
            <person name="Sommer R.J."/>
        </authorList>
    </citation>
    <scope>NUCLEOTIDE SEQUENCE</scope>
    <source>
        <strain evidence="1">RS5133</strain>
    </source>
</reference>
<sequence length="78" mass="9131">NGCRETRSVESWPDLIRCTCQGTYCRKCYPYRCITVTNCDSKRKRTAVEQLKFHKCFCSETNPSNCQRCDMFGCRQGE</sequence>
<evidence type="ECO:0000313" key="1">
    <source>
        <dbReference type="EMBL" id="GMT16490.1"/>
    </source>
</evidence>
<dbReference type="Proteomes" id="UP001432322">
    <property type="component" value="Unassembled WGS sequence"/>
</dbReference>
<comment type="caution">
    <text evidence="1">The sequence shown here is derived from an EMBL/GenBank/DDBJ whole genome shotgun (WGS) entry which is preliminary data.</text>
</comment>
<protein>
    <submittedName>
        <fullName evidence="1">Uncharacterized protein</fullName>
    </submittedName>
</protein>
<dbReference type="AlphaFoldDB" id="A0AAV5VA10"/>
<feature type="non-terminal residue" evidence="1">
    <location>
        <position position="1"/>
    </location>
</feature>
<proteinExistence type="predicted"/>
<accession>A0AAV5VA10</accession>
<name>A0AAV5VA10_9BILA</name>
<keyword evidence="2" id="KW-1185">Reference proteome</keyword>
<dbReference type="EMBL" id="BTSY01000002">
    <property type="protein sequence ID" value="GMT16490.1"/>
    <property type="molecule type" value="Genomic_DNA"/>
</dbReference>
<gene>
    <name evidence="1" type="ORF">PFISCL1PPCAC_7787</name>
</gene>
<organism evidence="1 2">
    <name type="scientific">Pristionchus fissidentatus</name>
    <dbReference type="NCBI Taxonomy" id="1538716"/>
    <lineage>
        <taxon>Eukaryota</taxon>
        <taxon>Metazoa</taxon>
        <taxon>Ecdysozoa</taxon>
        <taxon>Nematoda</taxon>
        <taxon>Chromadorea</taxon>
        <taxon>Rhabditida</taxon>
        <taxon>Rhabditina</taxon>
        <taxon>Diplogasteromorpha</taxon>
        <taxon>Diplogasteroidea</taxon>
        <taxon>Neodiplogasteridae</taxon>
        <taxon>Pristionchus</taxon>
    </lineage>
</organism>
<feature type="non-terminal residue" evidence="1">
    <location>
        <position position="78"/>
    </location>
</feature>
<evidence type="ECO:0000313" key="2">
    <source>
        <dbReference type="Proteomes" id="UP001432322"/>
    </source>
</evidence>